<evidence type="ECO:0000256" key="7">
    <source>
        <dbReference type="SAM" id="Phobius"/>
    </source>
</evidence>
<dbReference type="GO" id="GO:0022857">
    <property type="term" value="F:transmembrane transporter activity"/>
    <property type="evidence" value="ECO:0007669"/>
    <property type="project" value="InterPro"/>
</dbReference>
<feature type="transmembrane region" description="Helical" evidence="7">
    <location>
        <begin position="442"/>
        <end position="463"/>
    </location>
</feature>
<proteinExistence type="predicted"/>
<dbReference type="InterPro" id="IPR036259">
    <property type="entry name" value="MFS_trans_sf"/>
</dbReference>
<evidence type="ECO:0000259" key="8">
    <source>
        <dbReference type="PROSITE" id="PS50850"/>
    </source>
</evidence>
<feature type="transmembrane region" description="Helical" evidence="7">
    <location>
        <begin position="379"/>
        <end position="397"/>
    </location>
</feature>
<comment type="subcellular location">
    <subcellularLocation>
        <location evidence="1">Membrane</location>
        <topology evidence="1">Multi-pass membrane protein</topology>
    </subcellularLocation>
</comment>
<protein>
    <submittedName>
        <fullName evidence="9">MFS general substrate transporter</fullName>
    </submittedName>
</protein>
<feature type="domain" description="Major facilitator superfamily (MFS) profile" evidence="8">
    <location>
        <begin position="45"/>
        <end position="495"/>
    </location>
</feature>
<dbReference type="PROSITE" id="PS50850">
    <property type="entry name" value="MFS"/>
    <property type="match status" value="1"/>
</dbReference>
<feature type="region of interest" description="Disordered" evidence="6">
    <location>
        <begin position="250"/>
        <end position="269"/>
    </location>
</feature>
<keyword evidence="2" id="KW-0813">Transport</keyword>
<evidence type="ECO:0000256" key="5">
    <source>
        <dbReference type="ARBA" id="ARBA00023136"/>
    </source>
</evidence>
<name>A0A9P4MHA3_9PEZI</name>
<dbReference type="Gene3D" id="1.20.1250.20">
    <property type="entry name" value="MFS general substrate transporter like domains"/>
    <property type="match status" value="1"/>
</dbReference>
<feature type="transmembrane region" description="Helical" evidence="7">
    <location>
        <begin position="199"/>
        <end position="219"/>
    </location>
</feature>
<evidence type="ECO:0000256" key="1">
    <source>
        <dbReference type="ARBA" id="ARBA00004141"/>
    </source>
</evidence>
<feature type="transmembrane region" description="Helical" evidence="7">
    <location>
        <begin position="319"/>
        <end position="343"/>
    </location>
</feature>
<evidence type="ECO:0000313" key="9">
    <source>
        <dbReference type="EMBL" id="KAF2154530.1"/>
    </source>
</evidence>
<feature type="transmembrane region" description="Helical" evidence="7">
    <location>
        <begin position="288"/>
        <end position="307"/>
    </location>
</feature>
<feature type="compositionally biased region" description="Basic and acidic residues" evidence="6">
    <location>
        <begin position="257"/>
        <end position="266"/>
    </location>
</feature>
<dbReference type="PANTHER" id="PTHR23502:SF51">
    <property type="entry name" value="QUINIDINE RESISTANCE PROTEIN 1-RELATED"/>
    <property type="match status" value="1"/>
</dbReference>
<feature type="transmembrane region" description="Helical" evidence="7">
    <location>
        <begin position="169"/>
        <end position="187"/>
    </location>
</feature>
<keyword evidence="10" id="KW-1185">Reference proteome</keyword>
<evidence type="ECO:0000256" key="3">
    <source>
        <dbReference type="ARBA" id="ARBA00022692"/>
    </source>
</evidence>
<feature type="transmembrane region" description="Helical" evidence="7">
    <location>
        <begin position="134"/>
        <end position="157"/>
    </location>
</feature>
<dbReference type="InterPro" id="IPR011701">
    <property type="entry name" value="MFS"/>
</dbReference>
<dbReference type="Gene3D" id="1.20.1720.10">
    <property type="entry name" value="Multidrug resistance protein D"/>
    <property type="match status" value="1"/>
</dbReference>
<evidence type="ECO:0000256" key="4">
    <source>
        <dbReference type="ARBA" id="ARBA00022989"/>
    </source>
</evidence>
<dbReference type="PANTHER" id="PTHR23502">
    <property type="entry name" value="MAJOR FACILITATOR SUPERFAMILY"/>
    <property type="match status" value="1"/>
</dbReference>
<dbReference type="Proteomes" id="UP000799439">
    <property type="component" value="Unassembled WGS sequence"/>
</dbReference>
<organism evidence="9 10">
    <name type="scientific">Myriangium duriaei CBS 260.36</name>
    <dbReference type="NCBI Taxonomy" id="1168546"/>
    <lineage>
        <taxon>Eukaryota</taxon>
        <taxon>Fungi</taxon>
        <taxon>Dikarya</taxon>
        <taxon>Ascomycota</taxon>
        <taxon>Pezizomycotina</taxon>
        <taxon>Dothideomycetes</taxon>
        <taxon>Dothideomycetidae</taxon>
        <taxon>Myriangiales</taxon>
        <taxon>Myriangiaceae</taxon>
        <taxon>Myriangium</taxon>
    </lineage>
</organism>
<dbReference type="InterPro" id="IPR020846">
    <property type="entry name" value="MFS_dom"/>
</dbReference>
<dbReference type="EMBL" id="ML996083">
    <property type="protein sequence ID" value="KAF2154530.1"/>
    <property type="molecule type" value="Genomic_DNA"/>
</dbReference>
<reference evidence="9" key="1">
    <citation type="journal article" date="2020" name="Stud. Mycol.">
        <title>101 Dothideomycetes genomes: a test case for predicting lifestyles and emergence of pathogens.</title>
        <authorList>
            <person name="Haridas S."/>
            <person name="Albert R."/>
            <person name="Binder M."/>
            <person name="Bloem J."/>
            <person name="Labutti K."/>
            <person name="Salamov A."/>
            <person name="Andreopoulos B."/>
            <person name="Baker S."/>
            <person name="Barry K."/>
            <person name="Bills G."/>
            <person name="Bluhm B."/>
            <person name="Cannon C."/>
            <person name="Castanera R."/>
            <person name="Culley D."/>
            <person name="Daum C."/>
            <person name="Ezra D."/>
            <person name="Gonzalez J."/>
            <person name="Henrissat B."/>
            <person name="Kuo A."/>
            <person name="Liang C."/>
            <person name="Lipzen A."/>
            <person name="Lutzoni F."/>
            <person name="Magnuson J."/>
            <person name="Mondo S."/>
            <person name="Nolan M."/>
            <person name="Ohm R."/>
            <person name="Pangilinan J."/>
            <person name="Park H.-J."/>
            <person name="Ramirez L."/>
            <person name="Alfaro M."/>
            <person name="Sun H."/>
            <person name="Tritt A."/>
            <person name="Yoshinaga Y."/>
            <person name="Zwiers L.-H."/>
            <person name="Turgeon B."/>
            <person name="Goodwin S."/>
            <person name="Spatafora J."/>
            <person name="Crous P."/>
            <person name="Grigoriev I."/>
        </authorList>
    </citation>
    <scope>NUCLEOTIDE SEQUENCE</scope>
    <source>
        <strain evidence="9">CBS 260.36</strain>
    </source>
</reference>
<evidence type="ECO:0000313" key="10">
    <source>
        <dbReference type="Proteomes" id="UP000799439"/>
    </source>
</evidence>
<feature type="transmembrane region" description="Helical" evidence="7">
    <location>
        <begin position="79"/>
        <end position="99"/>
    </location>
</feature>
<accession>A0A9P4MHA3</accession>
<keyword evidence="5 7" id="KW-0472">Membrane</keyword>
<keyword evidence="4 7" id="KW-1133">Transmembrane helix</keyword>
<dbReference type="FunFam" id="1.20.1720.10:FF:000009">
    <property type="entry name" value="MFS multidrug transporter"/>
    <property type="match status" value="1"/>
</dbReference>
<dbReference type="AlphaFoldDB" id="A0A9P4MHA3"/>
<sequence length="514" mass="56040">MKRPHSEAQSPVDQFTGLSLTADAGENHIAHPPHSIFSDNDKRVILIMVSSIGLISSFSAGIYLPALNTLADDLNVSTSLINLTITTYMILQGIAPSFVGSFSDVHGRRPAYLICFVLYIAANIGLALQSRYAALLVLRCVQSAGSSATVALGSATVADVSTRAERGKWLAWAMIGIVVGPTLGPVIGGLLDKFLGWRAIFWFLTIFSGIMGLVMLLFLPETCRNVVGNGSVPVPKWHSPLIPVVGRRARSNQGDQKQTKIPEGPKKNRRFNPLASLQVIFDKECGCILVYGALQYAGYFVIFSTLSEELYDKYGYNSLQTGLCFIPLGIGSIASRFTATVLVDWNYRRVAKKEGIEIRKNRQEKNLEDFPIERARLQIGIPMVYAAAVFAIIYSWVMDFRTSIAGPVIGLFLLGLTSTGVFTLLGTLIVDTNLDSPATAVASVNLARCLTGAAFTAFGIPLIKAVGIGWTGTMVAFSWVVVSPLLWLVMIRGPQWRKEKTLKKKVHQEIKHNA</sequence>
<comment type="caution">
    <text evidence="9">The sequence shown here is derived from an EMBL/GenBank/DDBJ whole genome shotgun (WGS) entry which is preliminary data.</text>
</comment>
<dbReference type="Pfam" id="PF07690">
    <property type="entry name" value="MFS_1"/>
    <property type="match status" value="1"/>
</dbReference>
<feature type="transmembrane region" description="Helical" evidence="7">
    <location>
        <begin position="44"/>
        <end position="67"/>
    </location>
</feature>
<feature type="transmembrane region" description="Helical" evidence="7">
    <location>
        <begin position="111"/>
        <end position="128"/>
    </location>
</feature>
<dbReference type="OrthoDB" id="2441642at2759"/>
<dbReference type="SUPFAM" id="SSF103473">
    <property type="entry name" value="MFS general substrate transporter"/>
    <property type="match status" value="1"/>
</dbReference>
<keyword evidence="3 7" id="KW-0812">Transmembrane</keyword>
<feature type="transmembrane region" description="Helical" evidence="7">
    <location>
        <begin position="469"/>
        <end position="490"/>
    </location>
</feature>
<feature type="transmembrane region" description="Helical" evidence="7">
    <location>
        <begin position="409"/>
        <end position="430"/>
    </location>
</feature>
<dbReference type="GO" id="GO:0005886">
    <property type="term" value="C:plasma membrane"/>
    <property type="evidence" value="ECO:0007669"/>
    <property type="project" value="TreeGrafter"/>
</dbReference>
<evidence type="ECO:0000256" key="6">
    <source>
        <dbReference type="SAM" id="MobiDB-lite"/>
    </source>
</evidence>
<gene>
    <name evidence="9" type="ORF">K461DRAFT_303877</name>
</gene>
<evidence type="ECO:0000256" key="2">
    <source>
        <dbReference type="ARBA" id="ARBA00022448"/>
    </source>
</evidence>